<dbReference type="Proteomes" id="UP000324222">
    <property type="component" value="Unassembled WGS sequence"/>
</dbReference>
<sequence length="75" mass="8658">MEPQSGIRRHAVRVARLLSPPWNPVLPTNLSYKQMQVSVLLISECDGASWLDLEETHRTPHIRRLVYDTLRPSPK</sequence>
<reference evidence="1 2" key="1">
    <citation type="submission" date="2019-05" db="EMBL/GenBank/DDBJ databases">
        <title>Another draft genome of Portunus trituberculatus and its Hox gene families provides insights of decapod evolution.</title>
        <authorList>
            <person name="Jeong J.-H."/>
            <person name="Song I."/>
            <person name="Kim S."/>
            <person name="Choi T."/>
            <person name="Kim D."/>
            <person name="Ryu S."/>
            <person name="Kim W."/>
        </authorList>
    </citation>
    <scope>NUCLEOTIDE SEQUENCE [LARGE SCALE GENOMIC DNA]</scope>
    <source>
        <tissue evidence="1">Muscle</tissue>
    </source>
</reference>
<organism evidence="1 2">
    <name type="scientific">Portunus trituberculatus</name>
    <name type="common">Swimming crab</name>
    <name type="synonym">Neptunus trituberculatus</name>
    <dbReference type="NCBI Taxonomy" id="210409"/>
    <lineage>
        <taxon>Eukaryota</taxon>
        <taxon>Metazoa</taxon>
        <taxon>Ecdysozoa</taxon>
        <taxon>Arthropoda</taxon>
        <taxon>Crustacea</taxon>
        <taxon>Multicrustacea</taxon>
        <taxon>Malacostraca</taxon>
        <taxon>Eumalacostraca</taxon>
        <taxon>Eucarida</taxon>
        <taxon>Decapoda</taxon>
        <taxon>Pleocyemata</taxon>
        <taxon>Brachyura</taxon>
        <taxon>Eubrachyura</taxon>
        <taxon>Portunoidea</taxon>
        <taxon>Portunidae</taxon>
        <taxon>Portuninae</taxon>
        <taxon>Portunus</taxon>
    </lineage>
</organism>
<keyword evidence="2" id="KW-1185">Reference proteome</keyword>
<evidence type="ECO:0000313" key="2">
    <source>
        <dbReference type="Proteomes" id="UP000324222"/>
    </source>
</evidence>
<protein>
    <submittedName>
        <fullName evidence="1">Uncharacterized protein</fullName>
    </submittedName>
</protein>
<name>A0A5B7FEF1_PORTR</name>
<comment type="caution">
    <text evidence="1">The sequence shown here is derived from an EMBL/GenBank/DDBJ whole genome shotgun (WGS) entry which is preliminary data.</text>
</comment>
<proteinExistence type="predicted"/>
<dbReference type="AlphaFoldDB" id="A0A5B7FEF1"/>
<dbReference type="EMBL" id="VSRR010005833">
    <property type="protein sequence ID" value="MPC43438.1"/>
    <property type="molecule type" value="Genomic_DNA"/>
</dbReference>
<evidence type="ECO:0000313" key="1">
    <source>
        <dbReference type="EMBL" id="MPC43438.1"/>
    </source>
</evidence>
<gene>
    <name evidence="1" type="ORF">E2C01_037086</name>
</gene>
<accession>A0A5B7FEF1</accession>